<reference evidence="1" key="1">
    <citation type="submission" date="2020-06" db="EMBL/GenBank/DDBJ databases">
        <authorList>
            <person name="Li T."/>
            <person name="Hu X."/>
            <person name="Zhang T."/>
            <person name="Song X."/>
            <person name="Zhang H."/>
            <person name="Dai N."/>
            <person name="Sheng W."/>
            <person name="Hou X."/>
            <person name="Wei L."/>
        </authorList>
    </citation>
    <scope>NUCLEOTIDE SEQUENCE</scope>
    <source>
        <strain evidence="1">KEN1</strain>
        <tissue evidence="1">Leaf</tissue>
    </source>
</reference>
<gene>
    <name evidence="1" type="ORF">Slati_2396000</name>
</gene>
<organism evidence="1">
    <name type="scientific">Sesamum latifolium</name>
    <dbReference type="NCBI Taxonomy" id="2727402"/>
    <lineage>
        <taxon>Eukaryota</taxon>
        <taxon>Viridiplantae</taxon>
        <taxon>Streptophyta</taxon>
        <taxon>Embryophyta</taxon>
        <taxon>Tracheophyta</taxon>
        <taxon>Spermatophyta</taxon>
        <taxon>Magnoliopsida</taxon>
        <taxon>eudicotyledons</taxon>
        <taxon>Gunneridae</taxon>
        <taxon>Pentapetalae</taxon>
        <taxon>asterids</taxon>
        <taxon>lamiids</taxon>
        <taxon>Lamiales</taxon>
        <taxon>Pedaliaceae</taxon>
        <taxon>Sesamum</taxon>
    </lineage>
</organism>
<evidence type="ECO:0000313" key="1">
    <source>
        <dbReference type="EMBL" id="KAL0439130.1"/>
    </source>
</evidence>
<comment type="caution">
    <text evidence="1">The sequence shown here is derived from an EMBL/GenBank/DDBJ whole genome shotgun (WGS) entry which is preliminary data.</text>
</comment>
<proteinExistence type="predicted"/>
<accession>A0AAW2WCZ6</accession>
<protein>
    <submittedName>
        <fullName evidence="1">Uncharacterized protein</fullName>
    </submittedName>
</protein>
<name>A0AAW2WCZ6_9LAMI</name>
<reference evidence="1" key="2">
    <citation type="journal article" date="2024" name="Plant">
        <title>Genomic evolution and insights into agronomic trait innovations of Sesamum species.</title>
        <authorList>
            <person name="Miao H."/>
            <person name="Wang L."/>
            <person name="Qu L."/>
            <person name="Liu H."/>
            <person name="Sun Y."/>
            <person name="Le M."/>
            <person name="Wang Q."/>
            <person name="Wei S."/>
            <person name="Zheng Y."/>
            <person name="Lin W."/>
            <person name="Duan Y."/>
            <person name="Cao H."/>
            <person name="Xiong S."/>
            <person name="Wang X."/>
            <person name="Wei L."/>
            <person name="Li C."/>
            <person name="Ma Q."/>
            <person name="Ju M."/>
            <person name="Zhao R."/>
            <person name="Li G."/>
            <person name="Mu C."/>
            <person name="Tian Q."/>
            <person name="Mei H."/>
            <person name="Zhang T."/>
            <person name="Gao T."/>
            <person name="Zhang H."/>
        </authorList>
    </citation>
    <scope>NUCLEOTIDE SEQUENCE</scope>
    <source>
        <strain evidence="1">KEN1</strain>
    </source>
</reference>
<sequence>MAEGGLGVRGLADYVRAFSMKLWWHFRLRSSLWSEFLHGRYCRALHPTLVPYNRNHSPVWHRLCPIRDVAELFIFWVLGNGEVSFWHDNWFGEKILAQLVHRESYTMEPVRYYWHEGEWMFLRFLGQFRHTLHRLFAKSRLQQVRMTRLYGQGPVMGFSRREQPGRLSGWFPPGDSF</sequence>
<dbReference type="AlphaFoldDB" id="A0AAW2WCZ6"/>
<dbReference type="EMBL" id="JACGWN010000008">
    <property type="protein sequence ID" value="KAL0439130.1"/>
    <property type="molecule type" value="Genomic_DNA"/>
</dbReference>